<keyword evidence="3" id="KW-1185">Reference proteome</keyword>
<feature type="region of interest" description="Disordered" evidence="1">
    <location>
        <begin position="170"/>
        <end position="196"/>
    </location>
</feature>
<evidence type="ECO:0000313" key="3">
    <source>
        <dbReference type="Proteomes" id="UP000224006"/>
    </source>
</evidence>
<dbReference type="EMBL" id="NWUJ01000008">
    <property type="protein sequence ID" value="PFH33495.1"/>
    <property type="molecule type" value="Genomic_DNA"/>
</dbReference>
<comment type="caution">
    <text evidence="2">The sequence shown here is derived from an EMBL/GenBank/DDBJ whole genome shotgun (WGS) entry which is preliminary data.</text>
</comment>
<accession>A0A2A9M695</accession>
<sequence>MPSQSRLTPSLLAAVFGTRLKPCRSSLPASPIILARPRRGGQSARDFSSEARSSAPRAESEDTAGETARCRDALSCRGSCGSLSPRTSWRRNQEVKRSFRLPGDCGLATPGALRVSALRAAVGGRPWAHTPRQPRQGDRLRGATTSAQRGLGQPSYLSSLSRINRLEGRVASRRDASASPSRALSTPRVCRLPSGVGSPVGRARGSCAFSVPSSSHALSWPLPLGCALSSPESAFAPGGCSAPRLQSCCPLSSVSSPHSAASSSPSASSPSPSAAPDSPQTGSSSSLESSGTGAALGSLFAASSLSALPQIAAAVQCTEQLLTRLELPHAHGPVYTNVILASSLRSSSGTSSASASPQASPGALVAALPPSAGATSGSVSNGGATPLSESASLCAAAQSSPLAARSPPSSADVFSHIELTEDSVRLEFRDTSHPLYQLLTGVKLVTEAPGFPRELLLLHNLVKPAGDAQQRETSPADSAHEEKEEKLGEKDEEEEEEHLWHAADDQLFWLRPRAAPPQGVREGDACSHAGPSSASASAASASLSAPLSAPSQASGGCAPRVFDVTARRVEHPGAAAWEAGRSLVRDVFNFTSCGAGATVILDRARFTERLRAVKAALTEKQKHAEEGLAEKGLGAERPNSTAENGTEPRSEAS</sequence>
<name>A0A2A9M695_BESBE</name>
<dbReference type="KEGG" id="bbes:BESB_077120"/>
<feature type="compositionally biased region" description="Basic and acidic residues" evidence="1">
    <location>
        <begin position="478"/>
        <end position="489"/>
    </location>
</feature>
<feature type="region of interest" description="Disordered" evidence="1">
    <location>
        <begin position="466"/>
        <end position="499"/>
    </location>
</feature>
<feature type="region of interest" description="Disordered" evidence="1">
    <location>
        <begin position="31"/>
        <end position="68"/>
    </location>
</feature>
<dbReference type="OrthoDB" id="333930at2759"/>
<feature type="compositionally biased region" description="Basic and acidic residues" evidence="1">
    <location>
        <begin position="619"/>
        <end position="629"/>
    </location>
</feature>
<organism evidence="2 3">
    <name type="scientific">Besnoitia besnoiti</name>
    <name type="common">Apicomplexan protozoan</name>
    <dbReference type="NCBI Taxonomy" id="94643"/>
    <lineage>
        <taxon>Eukaryota</taxon>
        <taxon>Sar</taxon>
        <taxon>Alveolata</taxon>
        <taxon>Apicomplexa</taxon>
        <taxon>Conoidasida</taxon>
        <taxon>Coccidia</taxon>
        <taxon>Eucoccidiorida</taxon>
        <taxon>Eimeriorina</taxon>
        <taxon>Sarcocystidae</taxon>
        <taxon>Besnoitia</taxon>
    </lineage>
</organism>
<feature type="region of interest" description="Disordered" evidence="1">
    <location>
        <begin position="124"/>
        <end position="154"/>
    </location>
</feature>
<evidence type="ECO:0000313" key="2">
    <source>
        <dbReference type="EMBL" id="PFH33495.1"/>
    </source>
</evidence>
<dbReference type="RefSeq" id="XP_029217504.1">
    <property type="nucleotide sequence ID" value="XM_029366073.1"/>
</dbReference>
<feature type="region of interest" description="Disordered" evidence="1">
    <location>
        <begin position="619"/>
        <end position="653"/>
    </location>
</feature>
<evidence type="ECO:0000256" key="1">
    <source>
        <dbReference type="SAM" id="MobiDB-lite"/>
    </source>
</evidence>
<proteinExistence type="predicted"/>
<gene>
    <name evidence="2" type="ORF">BESB_077120</name>
</gene>
<feature type="region of interest" description="Disordered" evidence="1">
    <location>
        <begin position="259"/>
        <end position="289"/>
    </location>
</feature>
<protein>
    <submittedName>
        <fullName evidence="2">Uncharacterized protein</fullName>
    </submittedName>
</protein>
<dbReference type="VEuPathDB" id="ToxoDB:BESB_077120"/>
<dbReference type="GeneID" id="40312638"/>
<reference evidence="2 3" key="1">
    <citation type="submission" date="2017-09" db="EMBL/GenBank/DDBJ databases">
        <title>Genome sequencing of Besnoitia besnoiti strain Bb-Ger1.</title>
        <authorList>
            <person name="Schares G."/>
            <person name="Venepally P."/>
            <person name="Lorenzi H.A."/>
        </authorList>
    </citation>
    <scope>NUCLEOTIDE SEQUENCE [LARGE SCALE GENOMIC DNA]</scope>
    <source>
        <strain evidence="2 3">Bb-Ger1</strain>
    </source>
</reference>
<dbReference type="AlphaFoldDB" id="A0A2A9M695"/>
<dbReference type="Proteomes" id="UP000224006">
    <property type="component" value="Chromosome VII"/>
</dbReference>